<dbReference type="FunFam" id="3.50.80.10:FF:000001">
    <property type="entry name" value="D-aminoacyl-tRNA deacylase"/>
    <property type="match status" value="1"/>
</dbReference>
<dbReference type="AlphaFoldDB" id="A0A1D8GPD7"/>
<dbReference type="EMBL" id="CP017269">
    <property type="protein sequence ID" value="AOT72826.1"/>
    <property type="molecule type" value="Genomic_DNA"/>
</dbReference>
<sequence>MRAVVQRVTQAAVVVDGKRVGEIQKGFLVLLGVEESDDLKDVEYMTDKITNLRVFEDENDKMNLSLIDIQGELLVVSQFTLLGDCRKGRRPSFSSAARPEQANQLYLLFVEQCRAKGIKVETGVFQAHMEVSLCNDGPVTMLVDSQRNF</sequence>
<evidence type="ECO:0000313" key="3">
    <source>
        <dbReference type="EMBL" id="AOT72826.1"/>
    </source>
</evidence>
<keyword evidence="2" id="KW-0694">RNA-binding</keyword>
<dbReference type="GO" id="GO:0005737">
    <property type="term" value="C:cytoplasm"/>
    <property type="evidence" value="ECO:0007669"/>
    <property type="project" value="UniProtKB-SubCell"/>
</dbReference>
<dbReference type="InterPro" id="IPR003732">
    <property type="entry name" value="Daa-tRNA_deacyls_DTD"/>
</dbReference>
<comment type="domain">
    <text evidence="2">A Gly-cisPro motif from one monomer fits into the active site of the other monomer to allow specific chiral rejection of L-amino acids.</text>
</comment>
<dbReference type="GO" id="GO:0019478">
    <property type="term" value="P:D-amino acid catabolic process"/>
    <property type="evidence" value="ECO:0007669"/>
    <property type="project" value="UniProtKB-UniRule"/>
</dbReference>
<gene>
    <name evidence="2" type="primary">dtd</name>
    <name evidence="3" type="ORF">Gferi_26670</name>
</gene>
<comment type="similarity">
    <text evidence="1 2">Belongs to the DTD family.</text>
</comment>
<dbReference type="GO" id="GO:0043908">
    <property type="term" value="F:Ser(Gly)-tRNA(Ala) hydrolase activity"/>
    <property type="evidence" value="ECO:0007669"/>
    <property type="project" value="UniProtKB-UniRule"/>
</dbReference>
<accession>A0A1D8GPD7</accession>
<dbReference type="PANTHER" id="PTHR10472:SF5">
    <property type="entry name" value="D-AMINOACYL-TRNA DEACYLASE 1"/>
    <property type="match status" value="1"/>
</dbReference>
<dbReference type="GO" id="GO:0051500">
    <property type="term" value="F:D-tyrosyl-tRNA(Tyr) deacylase activity"/>
    <property type="evidence" value="ECO:0007669"/>
    <property type="project" value="TreeGrafter"/>
</dbReference>
<dbReference type="OrthoDB" id="9801395at2"/>
<reference evidence="3 4" key="1">
    <citation type="submission" date="2016-09" db="EMBL/GenBank/DDBJ databases">
        <title>Genomic analysis reveals versatility of anaerobic energy metabolism of Geosporobacter ferrireducens IRF9 of phylum Firmicutes.</title>
        <authorList>
            <person name="Kim S.-J."/>
        </authorList>
    </citation>
    <scope>NUCLEOTIDE SEQUENCE [LARGE SCALE GENOMIC DNA]</scope>
    <source>
        <strain evidence="3 4">IRF9</strain>
    </source>
</reference>
<feature type="short sequence motif" description="Gly-cisPro motif, important for rejection of L-amino acids" evidence="2">
    <location>
        <begin position="137"/>
        <end position="138"/>
    </location>
</feature>
<comment type="subunit">
    <text evidence="2">Homodimer.</text>
</comment>
<keyword evidence="2" id="KW-0378">Hydrolase</keyword>
<comment type="function">
    <text evidence="2">An aminoacyl-tRNA editing enzyme that deacylates mischarged D-aminoacyl-tRNAs. Also deacylates mischarged glycyl-tRNA(Ala), protecting cells against glycine mischarging by AlaRS. Acts via tRNA-based rather than protein-based catalysis; rejects L-amino acids rather than detecting D-amino acids in the active site. By recycling D-aminoacyl-tRNA to D-amino acids and free tRNA molecules, this enzyme counteracts the toxicity associated with the formation of D-aminoacyl-tRNA entities in vivo and helps enforce protein L-homochirality.</text>
</comment>
<protein>
    <recommendedName>
        <fullName evidence="2">D-aminoacyl-tRNA deacylase</fullName>
        <shortName evidence="2">DTD</shortName>
        <ecNumber evidence="2">3.1.1.96</ecNumber>
    </recommendedName>
    <alternativeName>
        <fullName evidence="2">Gly-tRNA(Ala) deacylase</fullName>
        <ecNumber evidence="2">3.1.1.-</ecNumber>
    </alternativeName>
</protein>
<comment type="catalytic activity">
    <reaction evidence="2">
        <text>glycyl-tRNA(Ala) + H2O = tRNA(Ala) + glycine + H(+)</text>
        <dbReference type="Rhea" id="RHEA:53744"/>
        <dbReference type="Rhea" id="RHEA-COMP:9657"/>
        <dbReference type="Rhea" id="RHEA-COMP:13640"/>
        <dbReference type="ChEBI" id="CHEBI:15377"/>
        <dbReference type="ChEBI" id="CHEBI:15378"/>
        <dbReference type="ChEBI" id="CHEBI:57305"/>
        <dbReference type="ChEBI" id="CHEBI:78442"/>
        <dbReference type="ChEBI" id="CHEBI:78522"/>
    </reaction>
</comment>
<proteinExistence type="inferred from homology"/>
<dbReference type="GO" id="GO:0000049">
    <property type="term" value="F:tRNA binding"/>
    <property type="evidence" value="ECO:0007669"/>
    <property type="project" value="UniProtKB-UniRule"/>
</dbReference>
<dbReference type="RefSeq" id="WP_069981135.1">
    <property type="nucleotide sequence ID" value="NZ_CP017269.1"/>
</dbReference>
<keyword evidence="2" id="KW-0963">Cytoplasm</keyword>
<evidence type="ECO:0000256" key="2">
    <source>
        <dbReference type="HAMAP-Rule" id="MF_00518"/>
    </source>
</evidence>
<dbReference type="NCBIfam" id="TIGR00256">
    <property type="entry name" value="D-aminoacyl-tRNA deacylase"/>
    <property type="match status" value="1"/>
</dbReference>
<name>A0A1D8GPD7_9FIRM</name>
<comment type="subcellular location">
    <subcellularLocation>
        <location evidence="2">Cytoplasm</location>
    </subcellularLocation>
</comment>
<dbReference type="PANTHER" id="PTHR10472">
    <property type="entry name" value="D-TYROSYL-TRNA TYR DEACYLASE"/>
    <property type="match status" value="1"/>
</dbReference>
<dbReference type="EC" id="3.1.1.96" evidence="2"/>
<keyword evidence="2" id="KW-0820">tRNA-binding</keyword>
<organism evidence="3 4">
    <name type="scientific">Geosporobacter ferrireducens</name>
    <dbReference type="NCBI Taxonomy" id="1424294"/>
    <lineage>
        <taxon>Bacteria</taxon>
        <taxon>Bacillati</taxon>
        <taxon>Bacillota</taxon>
        <taxon>Clostridia</taxon>
        <taxon>Peptostreptococcales</taxon>
        <taxon>Thermotaleaceae</taxon>
        <taxon>Geosporobacter</taxon>
    </lineage>
</organism>
<dbReference type="InterPro" id="IPR023509">
    <property type="entry name" value="DTD-like_sf"/>
</dbReference>
<evidence type="ECO:0000313" key="4">
    <source>
        <dbReference type="Proteomes" id="UP000095743"/>
    </source>
</evidence>
<dbReference type="CDD" id="cd00563">
    <property type="entry name" value="Dtyr_deacylase"/>
    <property type="match status" value="1"/>
</dbReference>
<dbReference type="Pfam" id="PF02580">
    <property type="entry name" value="Tyr_Deacylase"/>
    <property type="match status" value="1"/>
</dbReference>
<dbReference type="Proteomes" id="UP000095743">
    <property type="component" value="Chromosome"/>
</dbReference>
<keyword evidence="4" id="KW-1185">Reference proteome</keyword>
<dbReference type="STRING" id="1424294.Gferi_26670"/>
<dbReference type="KEGG" id="gfe:Gferi_26670"/>
<dbReference type="SUPFAM" id="SSF69500">
    <property type="entry name" value="DTD-like"/>
    <property type="match status" value="1"/>
</dbReference>
<dbReference type="Gene3D" id="3.50.80.10">
    <property type="entry name" value="D-tyrosyl-tRNA(Tyr) deacylase"/>
    <property type="match status" value="1"/>
</dbReference>
<dbReference type="HAMAP" id="MF_00518">
    <property type="entry name" value="Deacylase_Dtd"/>
    <property type="match status" value="1"/>
</dbReference>
<dbReference type="EC" id="3.1.1.-" evidence="2"/>
<dbReference type="GO" id="GO:0106026">
    <property type="term" value="F:Gly-tRNA(Ala) deacylase activity"/>
    <property type="evidence" value="ECO:0007669"/>
    <property type="project" value="UniProtKB-UniRule"/>
</dbReference>
<comment type="catalytic activity">
    <reaction evidence="2">
        <text>a D-aminoacyl-tRNA + H2O = a tRNA + a D-alpha-amino acid + H(+)</text>
        <dbReference type="Rhea" id="RHEA:13953"/>
        <dbReference type="Rhea" id="RHEA-COMP:10123"/>
        <dbReference type="Rhea" id="RHEA-COMP:10124"/>
        <dbReference type="ChEBI" id="CHEBI:15377"/>
        <dbReference type="ChEBI" id="CHEBI:15378"/>
        <dbReference type="ChEBI" id="CHEBI:59871"/>
        <dbReference type="ChEBI" id="CHEBI:78442"/>
        <dbReference type="ChEBI" id="CHEBI:79333"/>
        <dbReference type="EC" id="3.1.1.96"/>
    </reaction>
</comment>
<evidence type="ECO:0000256" key="1">
    <source>
        <dbReference type="ARBA" id="ARBA00009673"/>
    </source>
</evidence>